<dbReference type="PANTHER" id="PTHR42928:SF5">
    <property type="entry name" value="BLR1237 PROTEIN"/>
    <property type="match status" value="1"/>
</dbReference>
<gene>
    <name evidence="2" type="ORF">PIGHUM_01340</name>
</gene>
<dbReference type="InterPro" id="IPR005064">
    <property type="entry name" value="BUG"/>
</dbReference>
<dbReference type="InterPro" id="IPR042100">
    <property type="entry name" value="Bug_dom1"/>
</dbReference>
<keyword evidence="2" id="KW-0675">Receptor</keyword>
<accession>A0A3P4AYW8</accession>
<dbReference type="PANTHER" id="PTHR42928">
    <property type="entry name" value="TRICARBOXYLATE-BINDING PROTEIN"/>
    <property type="match status" value="1"/>
</dbReference>
<dbReference type="CDD" id="cd13578">
    <property type="entry name" value="PBP2_Bug27"/>
    <property type="match status" value="1"/>
</dbReference>
<sequence>MQAMTSIGMRSAVSGARVMRLAGCALTVGALLLGGGAVQAQSDYPTRAVRVVVPTTPGVVPDALTRLITQRLAEIWSVPVVVENRPGASGVVAASFVAKSEPDGYTILFGDSTLWGINPHVYGKLSYDPLKDFAPVIGAAHLPMYLTVNASSPLRTVQDLIDYAKKHPGKIAYATPGAGSSGNMAGELFRSMAGVELLHVPYKGSEGVKALIGNDVQLAIYGQVAIVPQVKAGNLRILAGTMAERSSTLPDVPTVAESGLPGYDISSTFGAMVPASTPREVIAKINAGIVKALADPEISAKFKNFGTPPIPDATPERFGATMRSEYAKFGKLARDTGMKLQ</sequence>
<dbReference type="AlphaFoldDB" id="A0A3P4AYW8"/>
<name>A0A3P4AYW8_9BURK</name>
<organism evidence="2 3">
    <name type="scientific">Pigmentiphaga humi</name>
    <dbReference type="NCBI Taxonomy" id="2478468"/>
    <lineage>
        <taxon>Bacteria</taxon>
        <taxon>Pseudomonadati</taxon>
        <taxon>Pseudomonadota</taxon>
        <taxon>Betaproteobacteria</taxon>
        <taxon>Burkholderiales</taxon>
        <taxon>Alcaligenaceae</taxon>
        <taxon>Pigmentiphaga</taxon>
    </lineage>
</organism>
<evidence type="ECO:0000313" key="3">
    <source>
        <dbReference type="Proteomes" id="UP000277294"/>
    </source>
</evidence>
<dbReference type="Pfam" id="PF03401">
    <property type="entry name" value="TctC"/>
    <property type="match status" value="1"/>
</dbReference>
<dbReference type="SUPFAM" id="SSF53850">
    <property type="entry name" value="Periplasmic binding protein-like II"/>
    <property type="match status" value="1"/>
</dbReference>
<reference evidence="2 3" key="1">
    <citation type="submission" date="2018-10" db="EMBL/GenBank/DDBJ databases">
        <authorList>
            <person name="Criscuolo A."/>
        </authorList>
    </citation>
    <scope>NUCLEOTIDE SEQUENCE [LARGE SCALE GENOMIC DNA]</scope>
    <source>
        <strain evidence="2">DnA1</strain>
    </source>
</reference>
<evidence type="ECO:0000313" key="2">
    <source>
        <dbReference type="EMBL" id="VCU69279.1"/>
    </source>
</evidence>
<dbReference type="Gene3D" id="3.40.190.10">
    <property type="entry name" value="Periplasmic binding protein-like II"/>
    <property type="match status" value="1"/>
</dbReference>
<protein>
    <submittedName>
        <fullName evidence="2">Tripartite tricarboxylate transporter family receptor</fullName>
    </submittedName>
</protein>
<proteinExistence type="inferred from homology"/>
<evidence type="ECO:0000256" key="1">
    <source>
        <dbReference type="ARBA" id="ARBA00006987"/>
    </source>
</evidence>
<keyword evidence="3" id="KW-1185">Reference proteome</keyword>
<dbReference type="PIRSF" id="PIRSF017082">
    <property type="entry name" value="YflP"/>
    <property type="match status" value="1"/>
</dbReference>
<dbReference type="EMBL" id="UWPJ01000012">
    <property type="protein sequence ID" value="VCU69279.1"/>
    <property type="molecule type" value="Genomic_DNA"/>
</dbReference>
<dbReference type="Gene3D" id="3.40.190.150">
    <property type="entry name" value="Bordetella uptake gene, domain 1"/>
    <property type="match status" value="1"/>
</dbReference>
<dbReference type="Proteomes" id="UP000277294">
    <property type="component" value="Unassembled WGS sequence"/>
</dbReference>
<comment type="similarity">
    <text evidence="1">Belongs to the UPF0065 (bug) family.</text>
</comment>